<name>A0A834XBC1_9FABA</name>
<comment type="caution">
    <text evidence="1">The sequence shown here is derived from an EMBL/GenBank/DDBJ whole genome shotgun (WGS) entry which is preliminary data.</text>
</comment>
<evidence type="ECO:0000313" key="1">
    <source>
        <dbReference type="EMBL" id="KAF7841839.1"/>
    </source>
</evidence>
<dbReference type="Proteomes" id="UP000634136">
    <property type="component" value="Unassembled WGS sequence"/>
</dbReference>
<evidence type="ECO:0000313" key="2">
    <source>
        <dbReference type="Proteomes" id="UP000634136"/>
    </source>
</evidence>
<sequence length="177" mass="19855">MELPTSRPEPPSPPEYLAVIDAAVFPAQRNCTVVAVVAFRFKQVLYRVLVLDLMATSSVGDSSGNQYIRYKNAYCICQKVARMKVSQTAANQNRLFVCCDHDECDFFRWFNPMKDADVNSSGGSKMVATDTTTSLNAFPSEMHFFISARDAEMCIRNLTQKCYISALLMQKFSASDQ</sequence>
<keyword evidence="2" id="KW-1185">Reference proteome</keyword>
<gene>
    <name evidence="1" type="ORF">G2W53_004137</name>
</gene>
<protein>
    <submittedName>
        <fullName evidence="1">Putative transcription factor GRF family</fullName>
    </submittedName>
</protein>
<proteinExistence type="predicted"/>
<reference evidence="1" key="1">
    <citation type="submission" date="2020-09" db="EMBL/GenBank/DDBJ databases">
        <title>Genome-Enabled Discovery of Anthraquinone Biosynthesis in Senna tora.</title>
        <authorList>
            <person name="Kang S.-H."/>
            <person name="Pandey R.P."/>
            <person name="Lee C.-M."/>
            <person name="Sim J.-S."/>
            <person name="Jeong J.-T."/>
            <person name="Choi B.-S."/>
            <person name="Jung M."/>
            <person name="Ginzburg D."/>
            <person name="Zhao K."/>
            <person name="Won S.Y."/>
            <person name="Oh T.-J."/>
            <person name="Yu Y."/>
            <person name="Kim N.-H."/>
            <person name="Lee O.R."/>
            <person name="Lee T.-H."/>
            <person name="Bashyal P."/>
            <person name="Kim T.-S."/>
            <person name="Lee W.-H."/>
            <person name="Kawkins C."/>
            <person name="Kim C.-K."/>
            <person name="Kim J.S."/>
            <person name="Ahn B.O."/>
            <person name="Rhee S.Y."/>
            <person name="Sohng J.K."/>
        </authorList>
    </citation>
    <scope>NUCLEOTIDE SEQUENCE</scope>
    <source>
        <tissue evidence="1">Leaf</tissue>
    </source>
</reference>
<dbReference type="EMBL" id="JAAIUW010000002">
    <property type="protein sequence ID" value="KAF7841839.1"/>
    <property type="molecule type" value="Genomic_DNA"/>
</dbReference>
<organism evidence="1 2">
    <name type="scientific">Senna tora</name>
    <dbReference type="NCBI Taxonomy" id="362788"/>
    <lineage>
        <taxon>Eukaryota</taxon>
        <taxon>Viridiplantae</taxon>
        <taxon>Streptophyta</taxon>
        <taxon>Embryophyta</taxon>
        <taxon>Tracheophyta</taxon>
        <taxon>Spermatophyta</taxon>
        <taxon>Magnoliopsida</taxon>
        <taxon>eudicotyledons</taxon>
        <taxon>Gunneridae</taxon>
        <taxon>Pentapetalae</taxon>
        <taxon>rosids</taxon>
        <taxon>fabids</taxon>
        <taxon>Fabales</taxon>
        <taxon>Fabaceae</taxon>
        <taxon>Caesalpinioideae</taxon>
        <taxon>Cassia clade</taxon>
        <taxon>Senna</taxon>
    </lineage>
</organism>
<accession>A0A834XBC1</accession>
<dbReference type="AlphaFoldDB" id="A0A834XBC1"/>
<dbReference type="OrthoDB" id="2009526at2759"/>